<evidence type="ECO:0000313" key="6">
    <source>
        <dbReference type="EMBL" id="SDX18253.1"/>
    </source>
</evidence>
<dbReference type="PANTHER" id="PTHR42693">
    <property type="entry name" value="ARYLSULFATASE FAMILY MEMBER"/>
    <property type="match status" value="1"/>
</dbReference>
<keyword evidence="7" id="KW-1185">Reference proteome</keyword>
<keyword evidence="4" id="KW-0106">Calcium</keyword>
<dbReference type="EMBL" id="FNNJ01000003">
    <property type="protein sequence ID" value="SDX18253.1"/>
    <property type="molecule type" value="Genomic_DNA"/>
</dbReference>
<proteinExistence type="inferred from homology"/>
<sequence>MRLIKLFVLLAVISVSCNKKVEEKNNKKPNVVLVITDDQGYGDLGIHGNKIIKTPNIDAFHGESYHLTDFHVGPTCAPTRSGLMTGRYANSVGVWHTVGGWSLLREQEKTMADMFTQAGYKTGAFGKWHLGDNYPFRAHDRGFQEAVMHYGGGAYQTPDYWGNTYFNDTYFKNGEPTKYEGFCTDVFFDEAKSFIKKNKDEPFFCYISTNAPHGPYNVPLEYYNMYKDIDENLLSDTQKRFYGMITNVDDNFGELRKTLKELNIADNTILIFMTDNGTAAGYRYNKQKKITTGFNAGMRGAKGSAYEGGHRVPFFIHWKDGDITVSKDITQLTANLDIMPTLAELCGIELPKDGMPIAGKSLVPMFKNPELKDDRMLVTDSQRLQKLVKWRNSSVMQNKWRLINGKELYNIENDKGQKKNLAESNPEKVKEMRDFYEKWFEEVSVQGDEEVYIPIGTKFENPTTLTSHDLHSMKEKEFYAWNQIYIRNGAVAEGYWSINVTEPGEYEFSLRRYPIESGLKINATTPKITPEDVPGLEKTIPEGKNLDFAKAAISIQGIDKDVKFEENAKSVEFTLNLQKGNTKLEASFFNKKGEKNTAYYVYVTKK</sequence>
<dbReference type="PROSITE" id="PS51257">
    <property type="entry name" value="PROKAR_LIPOPROTEIN"/>
    <property type="match status" value="1"/>
</dbReference>
<dbReference type="InterPro" id="IPR050738">
    <property type="entry name" value="Sulfatase"/>
</dbReference>
<evidence type="ECO:0000259" key="5">
    <source>
        <dbReference type="Pfam" id="PF00884"/>
    </source>
</evidence>
<protein>
    <submittedName>
        <fullName evidence="6">Arylsulfatase A</fullName>
    </submittedName>
</protein>
<keyword evidence="3" id="KW-0378">Hydrolase</keyword>
<dbReference type="OrthoDB" id="756520at2"/>
<dbReference type="Pfam" id="PF00884">
    <property type="entry name" value="Sulfatase"/>
    <property type="match status" value="1"/>
</dbReference>
<dbReference type="PANTHER" id="PTHR42693:SF53">
    <property type="entry name" value="ENDO-4-O-SULFATASE"/>
    <property type="match status" value="1"/>
</dbReference>
<accession>A0A1H2ZLK8</accession>
<dbReference type="SUPFAM" id="SSF53649">
    <property type="entry name" value="Alkaline phosphatase-like"/>
    <property type="match status" value="1"/>
</dbReference>
<comment type="similarity">
    <text evidence="1">Belongs to the sulfatase family.</text>
</comment>
<dbReference type="GO" id="GO:0004065">
    <property type="term" value="F:arylsulfatase activity"/>
    <property type="evidence" value="ECO:0007669"/>
    <property type="project" value="TreeGrafter"/>
</dbReference>
<dbReference type="CDD" id="cd16146">
    <property type="entry name" value="ARS_like"/>
    <property type="match status" value="1"/>
</dbReference>
<dbReference type="STRING" id="762486.SAMN05444411_103295"/>
<dbReference type="Proteomes" id="UP000199595">
    <property type="component" value="Unassembled WGS sequence"/>
</dbReference>
<keyword evidence="2" id="KW-0479">Metal-binding</keyword>
<evidence type="ECO:0000256" key="3">
    <source>
        <dbReference type="ARBA" id="ARBA00022801"/>
    </source>
</evidence>
<reference evidence="6 7" key="1">
    <citation type="submission" date="2016-10" db="EMBL/GenBank/DDBJ databases">
        <authorList>
            <person name="de Groot N.N."/>
        </authorList>
    </citation>
    <scope>NUCLEOTIDE SEQUENCE [LARGE SCALE GENOMIC DNA]</scope>
    <source>
        <strain evidence="6 7">DSM 24956</strain>
    </source>
</reference>
<dbReference type="InterPro" id="IPR000917">
    <property type="entry name" value="Sulfatase_N"/>
</dbReference>
<evidence type="ECO:0000256" key="1">
    <source>
        <dbReference type="ARBA" id="ARBA00008779"/>
    </source>
</evidence>
<dbReference type="InterPro" id="IPR017850">
    <property type="entry name" value="Alkaline_phosphatase_core_sf"/>
</dbReference>
<dbReference type="InterPro" id="IPR024607">
    <property type="entry name" value="Sulfatase_CS"/>
</dbReference>
<dbReference type="AlphaFoldDB" id="A0A1H2ZLK8"/>
<evidence type="ECO:0000256" key="4">
    <source>
        <dbReference type="ARBA" id="ARBA00022837"/>
    </source>
</evidence>
<organism evidence="6 7">
    <name type="scientific">Lutibacter oricola</name>
    <dbReference type="NCBI Taxonomy" id="762486"/>
    <lineage>
        <taxon>Bacteria</taxon>
        <taxon>Pseudomonadati</taxon>
        <taxon>Bacteroidota</taxon>
        <taxon>Flavobacteriia</taxon>
        <taxon>Flavobacteriales</taxon>
        <taxon>Flavobacteriaceae</taxon>
        <taxon>Lutibacter</taxon>
    </lineage>
</organism>
<dbReference type="RefSeq" id="WP_090122641.1">
    <property type="nucleotide sequence ID" value="NZ_FNNJ01000003.1"/>
</dbReference>
<gene>
    <name evidence="6" type="ORF">SAMN05444411_103295</name>
</gene>
<name>A0A1H2ZLK8_9FLAO</name>
<feature type="domain" description="Sulfatase N-terminal" evidence="5">
    <location>
        <begin position="29"/>
        <end position="348"/>
    </location>
</feature>
<dbReference type="PROSITE" id="PS00523">
    <property type="entry name" value="SULFATASE_1"/>
    <property type="match status" value="1"/>
</dbReference>
<dbReference type="Gene3D" id="3.40.720.10">
    <property type="entry name" value="Alkaline Phosphatase, subunit A"/>
    <property type="match status" value="1"/>
</dbReference>
<evidence type="ECO:0000313" key="7">
    <source>
        <dbReference type="Proteomes" id="UP000199595"/>
    </source>
</evidence>
<dbReference type="FunFam" id="3.40.720.10:FF:000070">
    <property type="entry name" value="Arylsulfatase A"/>
    <property type="match status" value="1"/>
</dbReference>
<dbReference type="Gene3D" id="3.30.1120.10">
    <property type="match status" value="1"/>
</dbReference>
<dbReference type="GO" id="GO:0046872">
    <property type="term" value="F:metal ion binding"/>
    <property type="evidence" value="ECO:0007669"/>
    <property type="project" value="UniProtKB-KW"/>
</dbReference>
<evidence type="ECO:0000256" key="2">
    <source>
        <dbReference type="ARBA" id="ARBA00022723"/>
    </source>
</evidence>